<gene>
    <name evidence="2" type="ORF">DXB31_08800</name>
</gene>
<dbReference type="RefSeq" id="WP_117605151.1">
    <property type="nucleotide sequence ID" value="NZ_CATZTT010000054.1"/>
</dbReference>
<dbReference type="AlphaFoldDB" id="A0A3E5FP12"/>
<keyword evidence="1" id="KW-1133">Transmembrane helix</keyword>
<evidence type="ECO:0000313" key="2">
    <source>
        <dbReference type="EMBL" id="RGO08372.1"/>
    </source>
</evidence>
<name>A0A3E5FP12_9FIRM</name>
<protein>
    <submittedName>
        <fullName evidence="2">Uncharacterized protein</fullName>
    </submittedName>
</protein>
<proteinExistence type="predicted"/>
<evidence type="ECO:0000256" key="1">
    <source>
        <dbReference type="SAM" id="Phobius"/>
    </source>
</evidence>
<dbReference type="EMBL" id="QSVF01000022">
    <property type="protein sequence ID" value="RGO08372.1"/>
    <property type="molecule type" value="Genomic_DNA"/>
</dbReference>
<keyword evidence="1" id="KW-0812">Transmembrane</keyword>
<evidence type="ECO:0000313" key="3">
    <source>
        <dbReference type="Proteomes" id="UP000261087"/>
    </source>
</evidence>
<comment type="caution">
    <text evidence="2">The sequence shown here is derived from an EMBL/GenBank/DDBJ whole genome shotgun (WGS) entry which is preliminary data.</text>
</comment>
<accession>A0A3E5FP12</accession>
<keyword evidence="1" id="KW-0472">Membrane</keyword>
<organism evidence="2 3">
    <name type="scientific">Thomasclavelia spiroformis</name>
    <dbReference type="NCBI Taxonomy" id="29348"/>
    <lineage>
        <taxon>Bacteria</taxon>
        <taxon>Bacillati</taxon>
        <taxon>Bacillota</taxon>
        <taxon>Erysipelotrichia</taxon>
        <taxon>Erysipelotrichales</taxon>
        <taxon>Coprobacillaceae</taxon>
        <taxon>Thomasclavelia</taxon>
    </lineage>
</organism>
<dbReference type="Proteomes" id="UP000261087">
    <property type="component" value="Unassembled WGS sequence"/>
</dbReference>
<feature type="transmembrane region" description="Helical" evidence="1">
    <location>
        <begin position="6"/>
        <end position="28"/>
    </location>
</feature>
<sequence>MDWFGVIETFLADGAVALLTAVIGFFFAKRYTSKLLFTKKMNDIGIERVGIKNRNNRQNDKMFAESKEIKMIFVSGKNFLKQQRSNILCALERGCKIKVLLAMPGSEFLSGIEKLEVSNGNREEGFSISDEVIEIIKLYKETKMEIRLYQSEYRMPLILSYDNESRCDAWLTVSLPPYKSGQDNFYLIGHHDIDVELKDLDFIEMMETHFNMIWNYAAYQVDEALQYYYTKEQYMKLEVQAKETMKQRTGKCCLIEVVQSPLQKGNEISEEFKIRLDKAFEIYQKHECCQIYVLDNQYKKDDILLNNASKDYLLALGVKKEDILEKKECRHFFNDKYYFEDECDVVSELFKSNKTYGKLICICSLSQIHPNALRYIRNGLLPEFVSVSVSNMQNVFVDEVLSK</sequence>
<reference evidence="2 3" key="1">
    <citation type="submission" date="2018-08" db="EMBL/GenBank/DDBJ databases">
        <title>A genome reference for cultivated species of the human gut microbiota.</title>
        <authorList>
            <person name="Zou Y."/>
            <person name="Xue W."/>
            <person name="Luo G."/>
        </authorList>
    </citation>
    <scope>NUCLEOTIDE SEQUENCE [LARGE SCALE GENOMIC DNA]</scope>
    <source>
        <strain evidence="2 3">OM02-6</strain>
    </source>
</reference>